<dbReference type="EMBL" id="JARAOO010000004">
    <property type="protein sequence ID" value="KAJ7971249.1"/>
    <property type="molecule type" value="Genomic_DNA"/>
</dbReference>
<feature type="region of interest" description="Disordered" evidence="4">
    <location>
        <begin position="574"/>
        <end position="626"/>
    </location>
</feature>
<dbReference type="PANTHER" id="PTHR32054">
    <property type="entry name" value="HEAVY CHAIN, PUTATIVE, EXPRESSED-RELATED-RELATED"/>
    <property type="match status" value="1"/>
</dbReference>
<protein>
    <submittedName>
        <fullName evidence="5">Protein PLASTID MOVEMENT IMPAIRED 2</fullName>
    </submittedName>
</protein>
<feature type="compositionally biased region" description="Basic and acidic residues" evidence="4">
    <location>
        <begin position="49"/>
        <end position="66"/>
    </location>
</feature>
<feature type="compositionally biased region" description="Polar residues" evidence="4">
    <location>
        <begin position="28"/>
        <end position="48"/>
    </location>
</feature>
<comment type="similarity">
    <text evidence="1">Belongs to the WEB family.</text>
</comment>
<reference evidence="5" key="1">
    <citation type="journal article" date="2023" name="Science">
        <title>Elucidation of the pathway for biosynthesis of saponin adjuvants from the soapbark tree.</title>
        <authorList>
            <person name="Reed J."/>
            <person name="Orme A."/>
            <person name="El-Demerdash A."/>
            <person name="Owen C."/>
            <person name="Martin L.B.B."/>
            <person name="Misra R.C."/>
            <person name="Kikuchi S."/>
            <person name="Rejzek M."/>
            <person name="Martin A.C."/>
            <person name="Harkess A."/>
            <person name="Leebens-Mack J."/>
            <person name="Louveau T."/>
            <person name="Stephenson M.J."/>
            <person name="Osbourn A."/>
        </authorList>
    </citation>
    <scope>NUCLEOTIDE SEQUENCE</scope>
    <source>
        <strain evidence="5">S10</strain>
    </source>
</reference>
<keyword evidence="6" id="KW-1185">Reference proteome</keyword>
<evidence type="ECO:0000256" key="1">
    <source>
        <dbReference type="ARBA" id="ARBA00005485"/>
    </source>
</evidence>
<dbReference type="Pfam" id="PF05701">
    <property type="entry name" value="WEMBL"/>
    <property type="match status" value="1"/>
</dbReference>
<dbReference type="Proteomes" id="UP001163823">
    <property type="component" value="Chromosome 4"/>
</dbReference>
<proteinExistence type="inferred from homology"/>
<dbReference type="PANTHER" id="PTHR32054:SF2">
    <property type="entry name" value="PROTEIN PLASTID MOVEMENT IMPAIRED 2"/>
    <property type="match status" value="1"/>
</dbReference>
<name>A0AAD7PXZ8_QUISA</name>
<dbReference type="AlphaFoldDB" id="A0AAD7PXZ8"/>
<evidence type="ECO:0000256" key="4">
    <source>
        <dbReference type="SAM" id="MobiDB-lite"/>
    </source>
</evidence>
<evidence type="ECO:0000313" key="6">
    <source>
        <dbReference type="Proteomes" id="UP001163823"/>
    </source>
</evidence>
<feature type="compositionally biased region" description="Basic and acidic residues" evidence="4">
    <location>
        <begin position="581"/>
        <end position="591"/>
    </location>
</feature>
<organism evidence="5 6">
    <name type="scientific">Quillaja saponaria</name>
    <name type="common">Soap bark tree</name>
    <dbReference type="NCBI Taxonomy" id="32244"/>
    <lineage>
        <taxon>Eukaryota</taxon>
        <taxon>Viridiplantae</taxon>
        <taxon>Streptophyta</taxon>
        <taxon>Embryophyta</taxon>
        <taxon>Tracheophyta</taxon>
        <taxon>Spermatophyta</taxon>
        <taxon>Magnoliopsida</taxon>
        <taxon>eudicotyledons</taxon>
        <taxon>Gunneridae</taxon>
        <taxon>Pentapetalae</taxon>
        <taxon>rosids</taxon>
        <taxon>fabids</taxon>
        <taxon>Fabales</taxon>
        <taxon>Quillajaceae</taxon>
        <taxon>Quillaja</taxon>
    </lineage>
</organism>
<feature type="coiled-coil region" evidence="3">
    <location>
        <begin position="354"/>
        <end position="435"/>
    </location>
</feature>
<comment type="caution">
    <text evidence="5">The sequence shown here is derived from an EMBL/GenBank/DDBJ whole genome shotgun (WGS) entry which is preliminary data.</text>
</comment>
<dbReference type="KEGG" id="qsa:O6P43_009309"/>
<dbReference type="GO" id="GO:0009903">
    <property type="term" value="P:chloroplast avoidance movement"/>
    <property type="evidence" value="ECO:0007669"/>
    <property type="project" value="TreeGrafter"/>
</dbReference>
<accession>A0AAD7PXZ8</accession>
<evidence type="ECO:0000256" key="2">
    <source>
        <dbReference type="ARBA" id="ARBA00023054"/>
    </source>
</evidence>
<evidence type="ECO:0000313" key="5">
    <source>
        <dbReference type="EMBL" id="KAJ7971249.1"/>
    </source>
</evidence>
<sequence>MDEHEFDTRKRIGTVKAAIDLSSEKNVDGTTWQKRSQMNFSEKSSSSARELHIARRDKSRYKESRMAAESAKVQAESELSNAKKKVKELFSLIEESNSKVKATMRDTEKLKKQGRQEQAVADRRKENCQYAEVMRELQLVKQELQKLKQDVASVLKEKSRAEREIQESSSKILSLLRSGEVSKKEIEEVNEELVLVELASVEALQEFGDIEARREREANQFSTEMENNRKKLKDIIEEIDNSKELEARLAGTMSDVNVLQNELILAREMDRRVQRSESLKHLERSFRKTEESETLLSLQTITEELGIAKKDLASIKVGGFQFMASMDIIRNELKHITNETIRLQKSEEKTELTVQKLNSKLLRANSKLETLSAAESRTKSILANLSKTLGQLKTEAAKNEKELITEEGTAVKAEIRKTESEMDLTEERLRASMQELEAVKLSETLALDKLKSLIENTMRRSASEARHSSMITIKKFEYEYLTAHAAGAEEVTDKKVAAAQAWVEALKASEKEILMKTEMAQREIKEMRIEEEMEAYTTEKLISAKKVATAELENQREKSEKNAYTTEKSLSAKKVVTGGLENRRGKGERNAENNLNSERGLSRKSTKATGNLTPARQAKFRKSTSPGAQYLNSITIKKKKKVMPNLANFFSGKKTDINL</sequence>
<dbReference type="InterPro" id="IPR008545">
    <property type="entry name" value="Web"/>
</dbReference>
<feature type="coiled-coil region" evidence="3">
    <location>
        <begin position="218"/>
        <end position="262"/>
    </location>
</feature>
<dbReference type="GO" id="GO:0005829">
    <property type="term" value="C:cytosol"/>
    <property type="evidence" value="ECO:0007669"/>
    <property type="project" value="TreeGrafter"/>
</dbReference>
<dbReference type="GO" id="GO:0009904">
    <property type="term" value="P:chloroplast accumulation movement"/>
    <property type="evidence" value="ECO:0007669"/>
    <property type="project" value="TreeGrafter"/>
</dbReference>
<feature type="region of interest" description="Disordered" evidence="4">
    <location>
        <begin position="26"/>
        <end position="78"/>
    </location>
</feature>
<gene>
    <name evidence="5" type="ORF">O6P43_009309</name>
</gene>
<keyword evidence="2 3" id="KW-0175">Coiled coil</keyword>
<evidence type="ECO:0000256" key="3">
    <source>
        <dbReference type="SAM" id="Coils"/>
    </source>
</evidence>